<organism evidence="3 4">
    <name type="scientific">Nocardioides humi</name>
    <dbReference type="NCBI Taxonomy" id="449461"/>
    <lineage>
        <taxon>Bacteria</taxon>
        <taxon>Bacillati</taxon>
        <taxon>Actinomycetota</taxon>
        <taxon>Actinomycetes</taxon>
        <taxon>Propionibacteriales</taxon>
        <taxon>Nocardioidaceae</taxon>
        <taxon>Nocardioides</taxon>
    </lineage>
</organism>
<dbReference type="Proteomes" id="UP001500842">
    <property type="component" value="Unassembled WGS sequence"/>
</dbReference>
<proteinExistence type="predicted"/>
<feature type="region of interest" description="Disordered" evidence="1">
    <location>
        <begin position="22"/>
        <end position="43"/>
    </location>
</feature>
<accession>A0ABN1ZWR6</accession>
<keyword evidence="2" id="KW-0472">Membrane</keyword>
<keyword evidence="2" id="KW-1133">Transmembrane helix</keyword>
<name>A0ABN1ZWR6_9ACTN</name>
<comment type="caution">
    <text evidence="3">The sequence shown here is derived from an EMBL/GenBank/DDBJ whole genome shotgun (WGS) entry which is preliminary data.</text>
</comment>
<evidence type="ECO:0000256" key="1">
    <source>
        <dbReference type="SAM" id="MobiDB-lite"/>
    </source>
</evidence>
<dbReference type="Pfam" id="PF19516">
    <property type="entry name" value="DUF6049"/>
    <property type="match status" value="1"/>
</dbReference>
<evidence type="ECO:0000256" key="2">
    <source>
        <dbReference type="SAM" id="Phobius"/>
    </source>
</evidence>
<feature type="transmembrane region" description="Helical" evidence="2">
    <location>
        <begin position="761"/>
        <end position="783"/>
    </location>
</feature>
<gene>
    <name evidence="3" type="ORF">GCM10009788_07720</name>
</gene>
<protein>
    <submittedName>
        <fullName evidence="3">Uncharacterized protein</fullName>
    </submittedName>
</protein>
<feature type="transmembrane region" description="Helical" evidence="2">
    <location>
        <begin position="56"/>
        <end position="77"/>
    </location>
</feature>
<evidence type="ECO:0000313" key="4">
    <source>
        <dbReference type="Proteomes" id="UP001500842"/>
    </source>
</evidence>
<keyword evidence="2" id="KW-0812">Transmembrane</keyword>
<evidence type="ECO:0000313" key="3">
    <source>
        <dbReference type="EMBL" id="GAA1506341.1"/>
    </source>
</evidence>
<dbReference type="EMBL" id="BAAAOR010000007">
    <property type="protein sequence ID" value="GAA1506341.1"/>
    <property type="molecule type" value="Genomic_DNA"/>
</dbReference>
<feature type="compositionally biased region" description="Low complexity" evidence="1">
    <location>
        <begin position="22"/>
        <end position="33"/>
    </location>
</feature>
<keyword evidence="4" id="KW-1185">Reference proteome</keyword>
<sequence length="795" mass="81078">MTGAIRSSSAATAFWTSTSLSGVGESGVSVTGGESRRDRTGGPTTLGIVVRRRTRLLALGLATALVALAVVLVAPGAPAGAAAPEDEEYDAPLEITIDELTPGVLPLTGPLIVRGQVTNVDLETWQRINLYPVFGAGPDCTGCPPAMTTEAELTAAVATDPEAQVGVRYTDDEAVRAQVETLGPGESMSYTIRIPQRVLRQVFANPTTGVYWFGVHALGENPDGRDLLADGRARTFLPYVAPDTDASVDTAVVVPLRGRVAHSATGELGRTTWWEDALSPQGTLGGPLAFGSAGGGAPVTWLLDPALPDAVSQLAAGNPTREITPVTPDGTPPEDEDPSPSGSKSEGDDAGEGGDAGAEVGAATLEPGSPLVRAAQAWLQRAQTVLTDDTVAALPYGDPDLAAAARALPSAYATARKHASPTLTAWGVESTPVVAAPNGYLDAGAIEKVDDAAAVLLGEQMFPAAAYPDGPPAGGAVGDRPVVVTSTATARGGPGPDPALAPVALRQRLLSEAVVRVLRAGDDRPDPLVVVIPTSVDAAGARAFWEGLDTDLIDLVDLPAVTDDITGGGSGASAPRIDPDDLAYPDGQAKAQLGTGVFGEAGALIRSARSLQSILGEGYTIGDTVVGEALAGTSYAMRGDADAAPRLGRSRSWVVEQLDKVSLDAPQGVTLSSSSGSFNVAVSNTLDHAVTVRIEVATDDGATIKAANPIVLAANSRSSVPISADMHGTGVHNVRLRLTDVTGTPIGAEDELPIRSGQVGVVIWAIIGTGAGILFVAIGIRLVRRFRAARGAAAT</sequence>
<dbReference type="InterPro" id="IPR046112">
    <property type="entry name" value="DUF6049"/>
</dbReference>
<reference evidence="3 4" key="1">
    <citation type="journal article" date="2019" name="Int. J. Syst. Evol. Microbiol.">
        <title>The Global Catalogue of Microorganisms (GCM) 10K type strain sequencing project: providing services to taxonomists for standard genome sequencing and annotation.</title>
        <authorList>
            <consortium name="The Broad Institute Genomics Platform"/>
            <consortium name="The Broad Institute Genome Sequencing Center for Infectious Disease"/>
            <person name="Wu L."/>
            <person name="Ma J."/>
        </authorList>
    </citation>
    <scope>NUCLEOTIDE SEQUENCE [LARGE SCALE GENOMIC DNA]</scope>
    <source>
        <strain evidence="3 4">JCM 14942</strain>
    </source>
</reference>
<feature type="region of interest" description="Disordered" evidence="1">
    <location>
        <begin position="317"/>
        <end position="362"/>
    </location>
</feature>